<dbReference type="AlphaFoldDB" id="A0AA87YY95"/>
<reference evidence="1" key="1">
    <citation type="submission" date="2023-07" db="EMBL/GenBank/DDBJ databases">
        <title>draft genome sequence of fig (Ficus carica).</title>
        <authorList>
            <person name="Takahashi T."/>
            <person name="Nishimura K."/>
        </authorList>
    </citation>
    <scope>NUCLEOTIDE SEQUENCE</scope>
</reference>
<organism evidence="1 2">
    <name type="scientific">Ficus carica</name>
    <name type="common">Common fig</name>
    <dbReference type="NCBI Taxonomy" id="3494"/>
    <lineage>
        <taxon>Eukaryota</taxon>
        <taxon>Viridiplantae</taxon>
        <taxon>Streptophyta</taxon>
        <taxon>Embryophyta</taxon>
        <taxon>Tracheophyta</taxon>
        <taxon>Spermatophyta</taxon>
        <taxon>Magnoliopsida</taxon>
        <taxon>eudicotyledons</taxon>
        <taxon>Gunneridae</taxon>
        <taxon>Pentapetalae</taxon>
        <taxon>rosids</taxon>
        <taxon>fabids</taxon>
        <taxon>Rosales</taxon>
        <taxon>Moraceae</taxon>
        <taxon>Ficeae</taxon>
        <taxon>Ficus</taxon>
    </lineage>
</organism>
<dbReference type="EMBL" id="BTGU01003042">
    <property type="protein sequence ID" value="GMN25758.1"/>
    <property type="molecule type" value="Genomic_DNA"/>
</dbReference>
<feature type="non-terminal residue" evidence="1">
    <location>
        <position position="1"/>
    </location>
</feature>
<proteinExistence type="predicted"/>
<evidence type="ECO:0000313" key="1">
    <source>
        <dbReference type="EMBL" id="GMN25758.1"/>
    </source>
</evidence>
<dbReference type="Proteomes" id="UP001187192">
    <property type="component" value="Unassembled WGS sequence"/>
</dbReference>
<keyword evidence="2" id="KW-1185">Reference proteome</keyword>
<gene>
    <name evidence="1" type="ORF">TIFTF001_043928</name>
</gene>
<sequence>MLVGSGLQRAFYLLQPTVRLSLADPLLGSSLIRHASVCFLCSQLFPI</sequence>
<protein>
    <submittedName>
        <fullName evidence="1">Uncharacterized protein</fullName>
    </submittedName>
</protein>
<name>A0AA87YY95_FICCA</name>
<accession>A0AA87YY95</accession>
<comment type="caution">
    <text evidence="1">The sequence shown here is derived from an EMBL/GenBank/DDBJ whole genome shotgun (WGS) entry which is preliminary data.</text>
</comment>
<evidence type="ECO:0000313" key="2">
    <source>
        <dbReference type="Proteomes" id="UP001187192"/>
    </source>
</evidence>